<comment type="caution">
    <text evidence="1">The sequence shown here is derived from an EMBL/GenBank/DDBJ whole genome shotgun (WGS) entry which is preliminary data.</text>
</comment>
<reference evidence="1" key="1">
    <citation type="journal article" date="2019" name="Sci. Rep.">
        <title>Draft genome of Tanacetum cinerariifolium, the natural source of mosquito coil.</title>
        <authorList>
            <person name="Yamashiro T."/>
            <person name="Shiraishi A."/>
            <person name="Satake H."/>
            <person name="Nakayama K."/>
        </authorList>
    </citation>
    <scope>NUCLEOTIDE SEQUENCE</scope>
</reference>
<organism evidence="1">
    <name type="scientific">Tanacetum cinerariifolium</name>
    <name type="common">Dalmatian daisy</name>
    <name type="synonym">Chrysanthemum cinerariifolium</name>
    <dbReference type="NCBI Taxonomy" id="118510"/>
    <lineage>
        <taxon>Eukaryota</taxon>
        <taxon>Viridiplantae</taxon>
        <taxon>Streptophyta</taxon>
        <taxon>Embryophyta</taxon>
        <taxon>Tracheophyta</taxon>
        <taxon>Spermatophyta</taxon>
        <taxon>Magnoliopsida</taxon>
        <taxon>eudicotyledons</taxon>
        <taxon>Gunneridae</taxon>
        <taxon>Pentapetalae</taxon>
        <taxon>asterids</taxon>
        <taxon>campanulids</taxon>
        <taxon>Asterales</taxon>
        <taxon>Asteraceae</taxon>
        <taxon>Asteroideae</taxon>
        <taxon>Anthemideae</taxon>
        <taxon>Anthemidinae</taxon>
        <taxon>Tanacetum</taxon>
    </lineage>
</organism>
<name>A0A699ISZ0_TANCI</name>
<accession>A0A699ISZ0</accession>
<protein>
    <submittedName>
        <fullName evidence="1">Uncharacterized protein</fullName>
    </submittedName>
</protein>
<sequence length="161" mass="17805">LLKTYDGGSFTAHEFREKVHRAVRFGNDHFGAIMGYRDYVTGDSVISRHSCYVRDTDGVELIKGSHGSNLYTISVEDMMKSSPICLLYKASEETYGIRVAEVLKYDVFILDSRQCNLHSSGIVFLQQWELSPLAVGTSSGSRNSITGSGNALCILFPTILP</sequence>
<gene>
    <name evidence="1" type="ORF">Tci_552105</name>
</gene>
<proteinExistence type="predicted"/>
<feature type="non-terminal residue" evidence="1">
    <location>
        <position position="1"/>
    </location>
</feature>
<evidence type="ECO:0000313" key="1">
    <source>
        <dbReference type="EMBL" id="GEZ80132.1"/>
    </source>
</evidence>
<dbReference type="AlphaFoldDB" id="A0A699ISZ0"/>
<dbReference type="EMBL" id="BKCJ010325442">
    <property type="protein sequence ID" value="GEZ80132.1"/>
    <property type="molecule type" value="Genomic_DNA"/>
</dbReference>